<keyword evidence="5" id="KW-0333">Golgi apparatus</keyword>
<evidence type="ECO:0000313" key="8">
    <source>
        <dbReference type="EMBL" id="SFK06701.1"/>
    </source>
</evidence>
<dbReference type="STRING" id="576117.SAMN04488138_12511"/>
<dbReference type="InterPro" id="IPR005331">
    <property type="entry name" value="Sulfotransferase"/>
</dbReference>
<dbReference type="RefSeq" id="WP_074914508.1">
    <property type="nucleotide sequence ID" value="NZ_FORY01000025.1"/>
</dbReference>
<keyword evidence="2 8" id="KW-0808">Transferase</keyword>
<organism evidence="8 9">
    <name type="scientific">Celeribacter halophilus</name>
    <dbReference type="NCBI Taxonomy" id="576117"/>
    <lineage>
        <taxon>Bacteria</taxon>
        <taxon>Pseudomonadati</taxon>
        <taxon>Pseudomonadota</taxon>
        <taxon>Alphaproteobacteria</taxon>
        <taxon>Rhodobacterales</taxon>
        <taxon>Roseobacteraceae</taxon>
        <taxon>Celeribacter</taxon>
    </lineage>
</organism>
<dbReference type="GeneID" id="98666055"/>
<evidence type="ECO:0000256" key="4">
    <source>
        <dbReference type="ARBA" id="ARBA00022989"/>
    </source>
</evidence>
<evidence type="ECO:0000313" key="9">
    <source>
        <dbReference type="Proteomes" id="UP000183299"/>
    </source>
</evidence>
<reference evidence="8 9" key="1">
    <citation type="submission" date="2016-10" db="EMBL/GenBank/DDBJ databases">
        <authorList>
            <person name="de Groot N.N."/>
        </authorList>
    </citation>
    <scope>NUCLEOTIDE SEQUENCE [LARGE SCALE GENOMIC DNA]</scope>
    <source>
        <strain evidence="8 9">CGMCC 1.8891</strain>
    </source>
</reference>
<keyword evidence="6" id="KW-0472">Membrane</keyword>
<evidence type="ECO:0000256" key="7">
    <source>
        <dbReference type="ARBA" id="ARBA00023180"/>
    </source>
</evidence>
<comment type="subcellular location">
    <subcellularLocation>
        <location evidence="1">Golgi apparatus membrane</location>
        <topology evidence="1">Single-pass type II membrane protein</topology>
    </subcellularLocation>
</comment>
<dbReference type="PANTHER" id="PTHR12137">
    <property type="entry name" value="CARBOHYDRATE SULFOTRANSFERASE"/>
    <property type="match status" value="1"/>
</dbReference>
<evidence type="ECO:0000256" key="5">
    <source>
        <dbReference type="ARBA" id="ARBA00023034"/>
    </source>
</evidence>
<accession>A0A1I3WJP9</accession>
<evidence type="ECO:0000256" key="3">
    <source>
        <dbReference type="ARBA" id="ARBA00022692"/>
    </source>
</evidence>
<dbReference type="EMBL" id="FORY01000025">
    <property type="protein sequence ID" value="SFK06701.1"/>
    <property type="molecule type" value="Genomic_DNA"/>
</dbReference>
<dbReference type="PANTHER" id="PTHR12137:SF54">
    <property type="entry name" value="CARBOHYDRATE SULFOTRANSFERASE"/>
    <property type="match status" value="1"/>
</dbReference>
<dbReference type="OrthoDB" id="1407035at2"/>
<dbReference type="AlphaFoldDB" id="A0A1I3WJP9"/>
<keyword evidence="7" id="KW-0325">Glycoprotein</keyword>
<protein>
    <submittedName>
        <fullName evidence="8">Sulfotransferase family protein</fullName>
    </submittedName>
</protein>
<dbReference type="GO" id="GO:0016051">
    <property type="term" value="P:carbohydrate biosynthetic process"/>
    <property type="evidence" value="ECO:0007669"/>
    <property type="project" value="InterPro"/>
</dbReference>
<dbReference type="SUPFAM" id="SSF52540">
    <property type="entry name" value="P-loop containing nucleoside triphosphate hydrolases"/>
    <property type="match status" value="1"/>
</dbReference>
<dbReference type="GO" id="GO:0008146">
    <property type="term" value="F:sulfotransferase activity"/>
    <property type="evidence" value="ECO:0007669"/>
    <property type="project" value="InterPro"/>
</dbReference>
<dbReference type="GO" id="GO:0016020">
    <property type="term" value="C:membrane"/>
    <property type="evidence" value="ECO:0007669"/>
    <property type="project" value="InterPro"/>
</dbReference>
<evidence type="ECO:0000256" key="1">
    <source>
        <dbReference type="ARBA" id="ARBA00004323"/>
    </source>
</evidence>
<dbReference type="Gene3D" id="3.40.50.300">
    <property type="entry name" value="P-loop containing nucleotide triphosphate hydrolases"/>
    <property type="match status" value="1"/>
</dbReference>
<name>A0A1I3WJP9_9RHOB</name>
<sequence>MISHRHKCIFIHIPKCAGTSIEAVLGHHENTHEQKERQDHRSIRMLENPIPPSAFLSAENLREVVRRYRWQSRDTRPENKLTVTAEQFQSYYKFTIVRNPWARVHSWYQNVIRDEKHLKAYGISSDMPFDTFLKRHAGNGMLKPQTYWLKGFDGTIKMDYVGRFEELSKAYADVSPYLQGPVPTSLPHEIRGGHSESWRDAFTKETRDLIAQVYAEEIELFGYSFT</sequence>
<dbReference type="Pfam" id="PF03567">
    <property type="entry name" value="Sulfotransfer_2"/>
    <property type="match status" value="1"/>
</dbReference>
<dbReference type="InterPro" id="IPR027417">
    <property type="entry name" value="P-loop_NTPase"/>
</dbReference>
<gene>
    <name evidence="8" type="ORF">SAMN04488138_12511</name>
</gene>
<dbReference type="Proteomes" id="UP000183299">
    <property type="component" value="Unassembled WGS sequence"/>
</dbReference>
<proteinExistence type="predicted"/>
<keyword evidence="3" id="KW-0812">Transmembrane</keyword>
<evidence type="ECO:0000256" key="6">
    <source>
        <dbReference type="ARBA" id="ARBA00023136"/>
    </source>
</evidence>
<evidence type="ECO:0000256" key="2">
    <source>
        <dbReference type="ARBA" id="ARBA00022679"/>
    </source>
</evidence>
<dbReference type="InterPro" id="IPR018011">
    <property type="entry name" value="Carb_sulfotrans_8-10"/>
</dbReference>
<keyword evidence="9" id="KW-1185">Reference proteome</keyword>
<keyword evidence="4" id="KW-1133">Transmembrane helix</keyword>